<organism evidence="1 2">
    <name type="scientific">Meganyctiphanes norvegica</name>
    <name type="common">Northern krill</name>
    <name type="synonym">Thysanopoda norvegica</name>
    <dbReference type="NCBI Taxonomy" id="48144"/>
    <lineage>
        <taxon>Eukaryota</taxon>
        <taxon>Metazoa</taxon>
        <taxon>Ecdysozoa</taxon>
        <taxon>Arthropoda</taxon>
        <taxon>Crustacea</taxon>
        <taxon>Multicrustacea</taxon>
        <taxon>Malacostraca</taxon>
        <taxon>Eumalacostraca</taxon>
        <taxon>Eucarida</taxon>
        <taxon>Euphausiacea</taxon>
        <taxon>Euphausiidae</taxon>
        <taxon>Meganyctiphanes</taxon>
    </lineage>
</organism>
<dbReference type="EMBL" id="CAXKWB010101871">
    <property type="protein sequence ID" value="CAL4225670.1"/>
    <property type="molecule type" value="Genomic_DNA"/>
</dbReference>
<gene>
    <name evidence="1" type="ORF">MNOR_LOCUS39405</name>
</gene>
<comment type="caution">
    <text evidence="1">The sequence shown here is derived from an EMBL/GenBank/DDBJ whole genome shotgun (WGS) entry which is preliminary data.</text>
</comment>
<protein>
    <submittedName>
        <fullName evidence="1">Uncharacterized protein</fullName>
    </submittedName>
</protein>
<dbReference type="AlphaFoldDB" id="A0AAV2SQQ4"/>
<evidence type="ECO:0000313" key="2">
    <source>
        <dbReference type="Proteomes" id="UP001497623"/>
    </source>
</evidence>
<accession>A0AAV2SQQ4</accession>
<proteinExistence type="predicted"/>
<feature type="non-terminal residue" evidence="1">
    <location>
        <position position="99"/>
    </location>
</feature>
<reference evidence="1 2" key="1">
    <citation type="submission" date="2024-05" db="EMBL/GenBank/DDBJ databases">
        <authorList>
            <person name="Wallberg A."/>
        </authorList>
    </citation>
    <scope>NUCLEOTIDE SEQUENCE [LARGE SCALE GENOMIC DNA]</scope>
</reference>
<name>A0AAV2SQQ4_MEGNR</name>
<keyword evidence="2" id="KW-1185">Reference proteome</keyword>
<sequence>MIPSPKSNIHKYAVIKQQDSTDTAEMVENGWWSNGHVPNGNANNETSQRLIIENKSGFCGKDTENDISDRKGLNDANLKIDMGFSDDDVYEETIQNSEG</sequence>
<evidence type="ECO:0000313" key="1">
    <source>
        <dbReference type="EMBL" id="CAL4225670.1"/>
    </source>
</evidence>
<dbReference type="Proteomes" id="UP001497623">
    <property type="component" value="Unassembled WGS sequence"/>
</dbReference>